<reference evidence="1 2" key="1">
    <citation type="submission" date="2020-08" db="EMBL/GenBank/DDBJ databases">
        <title>A Genomic Blueprint of the Chicken Gut Microbiome.</title>
        <authorList>
            <person name="Gilroy R."/>
            <person name="Ravi A."/>
            <person name="Getino M."/>
            <person name="Pursley I."/>
            <person name="Horton D.L."/>
            <person name="Alikhan N.-F."/>
            <person name="Baker D."/>
            <person name="Gharbi K."/>
            <person name="Hall N."/>
            <person name="Watson M."/>
            <person name="Adriaenssens E.M."/>
            <person name="Foster-Nyarko E."/>
            <person name="Jarju S."/>
            <person name="Secka A."/>
            <person name="Antonio M."/>
            <person name="Oren A."/>
            <person name="Chaudhuri R."/>
            <person name="La Ragione R.M."/>
            <person name="Hildebrand F."/>
            <person name="Pallen M.J."/>
        </authorList>
    </citation>
    <scope>NUCLEOTIDE SEQUENCE [LARGE SCALE GENOMIC DNA]</scope>
    <source>
        <strain evidence="1 2">Sa2CUA2</strain>
    </source>
</reference>
<keyword evidence="2" id="KW-1185">Reference proteome</keyword>
<dbReference type="InterPro" id="IPR013078">
    <property type="entry name" value="His_Pase_superF_clade-1"/>
</dbReference>
<dbReference type="Pfam" id="PF00300">
    <property type="entry name" value="His_Phos_1"/>
    <property type="match status" value="1"/>
</dbReference>
<dbReference type="InterPro" id="IPR029033">
    <property type="entry name" value="His_PPase_superfam"/>
</dbReference>
<evidence type="ECO:0000313" key="1">
    <source>
        <dbReference type="EMBL" id="MBD7977508.1"/>
    </source>
</evidence>
<gene>
    <name evidence="1" type="primary">sixA</name>
    <name evidence="1" type="ORF">H9642_09930</name>
</gene>
<dbReference type="Gene3D" id="3.40.50.1240">
    <property type="entry name" value="Phosphoglycerate mutase-like"/>
    <property type="match status" value="1"/>
</dbReference>
<dbReference type="CDD" id="cd07067">
    <property type="entry name" value="HP_PGM_like"/>
    <property type="match status" value="1"/>
</dbReference>
<evidence type="ECO:0000313" key="2">
    <source>
        <dbReference type="Proteomes" id="UP000611945"/>
    </source>
</evidence>
<accession>A0ABR8TP23</accession>
<dbReference type="NCBIfam" id="TIGR00249">
    <property type="entry name" value="sixA"/>
    <property type="match status" value="1"/>
</dbReference>
<sequence length="153" mass="16879">MKLWLMRHGQAVQQAPRDALRVLTQHGCKEALDSAGQLLGRPLQAILVSPFVRARQTADRVCQALDYRGIIEIHDWLTPDSDVRHALDRLAERQEDELLLVSHQPLVGGLAGLLMHGHRQAPLPMQTGSLAGLEGEMILAGGLILSHLHHPHC</sequence>
<dbReference type="EMBL" id="JACSQG010000004">
    <property type="protein sequence ID" value="MBD7977508.1"/>
    <property type="molecule type" value="Genomic_DNA"/>
</dbReference>
<organism evidence="1 2">
    <name type="scientific">Serpens gallinarum</name>
    <dbReference type="NCBI Taxonomy" id="2763075"/>
    <lineage>
        <taxon>Bacteria</taxon>
        <taxon>Pseudomonadati</taxon>
        <taxon>Pseudomonadota</taxon>
        <taxon>Gammaproteobacteria</taxon>
        <taxon>Pseudomonadales</taxon>
        <taxon>Pseudomonadaceae</taxon>
        <taxon>Pseudomonas</taxon>
    </lineage>
</organism>
<dbReference type="SMART" id="SM00855">
    <property type="entry name" value="PGAM"/>
    <property type="match status" value="1"/>
</dbReference>
<dbReference type="InterPro" id="IPR004449">
    <property type="entry name" value="SixA"/>
</dbReference>
<proteinExistence type="predicted"/>
<dbReference type="SUPFAM" id="SSF53254">
    <property type="entry name" value="Phosphoglycerate mutase-like"/>
    <property type="match status" value="1"/>
</dbReference>
<protein>
    <submittedName>
        <fullName evidence="1">Phosphohistidine phosphatase SixA</fullName>
    </submittedName>
</protein>
<dbReference type="RefSeq" id="WP_251836282.1">
    <property type="nucleotide sequence ID" value="NZ_JACSQG010000004.1"/>
</dbReference>
<dbReference type="Proteomes" id="UP000611945">
    <property type="component" value="Unassembled WGS sequence"/>
</dbReference>
<comment type="caution">
    <text evidence="1">The sequence shown here is derived from an EMBL/GenBank/DDBJ whole genome shotgun (WGS) entry which is preliminary data.</text>
</comment>
<name>A0ABR8TP23_9PSED</name>